<keyword evidence="3" id="KW-1185">Reference proteome</keyword>
<dbReference type="EMBL" id="VDMD01000003">
    <property type="protein sequence ID" value="TRM67270.1"/>
    <property type="molecule type" value="Genomic_DNA"/>
</dbReference>
<protein>
    <submittedName>
        <fullName evidence="2">Uncharacterized protein</fullName>
    </submittedName>
</protein>
<evidence type="ECO:0000313" key="3">
    <source>
        <dbReference type="Proteomes" id="UP000320762"/>
    </source>
</evidence>
<evidence type="ECO:0000313" key="2">
    <source>
        <dbReference type="EMBL" id="TRM67270.1"/>
    </source>
</evidence>
<organism evidence="2 3">
    <name type="scientific">Schizophyllum amplum</name>
    <dbReference type="NCBI Taxonomy" id="97359"/>
    <lineage>
        <taxon>Eukaryota</taxon>
        <taxon>Fungi</taxon>
        <taxon>Dikarya</taxon>
        <taxon>Basidiomycota</taxon>
        <taxon>Agaricomycotina</taxon>
        <taxon>Agaricomycetes</taxon>
        <taxon>Agaricomycetidae</taxon>
        <taxon>Agaricales</taxon>
        <taxon>Schizophyllaceae</taxon>
        <taxon>Schizophyllum</taxon>
    </lineage>
</organism>
<sequence length="189" mass="20622">MSYPLGMPGGGEQLKRSTLASPVQRSHLRVARELRQNRFDANSPQLDWTLRRASCRWLASTIPSRKSACSPCIRAAHQGARYYRSFHVDRGVPPSPLDEIRLTLLSYNLPYTAPHQAGRASLTIFDLKHLTSCPRSSPASPTTSLPALSRSGYPPGCHCGPYEVADPPDVCSIGGFIGDATHRAVARVT</sequence>
<evidence type="ECO:0000256" key="1">
    <source>
        <dbReference type="SAM" id="MobiDB-lite"/>
    </source>
</evidence>
<dbReference type="AlphaFoldDB" id="A0A550CR47"/>
<comment type="caution">
    <text evidence="2">The sequence shown here is derived from an EMBL/GenBank/DDBJ whole genome shotgun (WGS) entry which is preliminary data.</text>
</comment>
<reference evidence="2 3" key="1">
    <citation type="journal article" date="2019" name="New Phytol.">
        <title>Comparative genomics reveals unique wood-decay strategies and fruiting body development in the Schizophyllaceae.</title>
        <authorList>
            <person name="Almasi E."/>
            <person name="Sahu N."/>
            <person name="Krizsan K."/>
            <person name="Balint B."/>
            <person name="Kovacs G.M."/>
            <person name="Kiss B."/>
            <person name="Cseklye J."/>
            <person name="Drula E."/>
            <person name="Henrissat B."/>
            <person name="Nagy I."/>
            <person name="Chovatia M."/>
            <person name="Adam C."/>
            <person name="LaButti K."/>
            <person name="Lipzen A."/>
            <person name="Riley R."/>
            <person name="Grigoriev I.V."/>
            <person name="Nagy L.G."/>
        </authorList>
    </citation>
    <scope>NUCLEOTIDE SEQUENCE [LARGE SCALE GENOMIC DNA]</scope>
    <source>
        <strain evidence="2 3">NL-1724</strain>
    </source>
</reference>
<proteinExistence type="predicted"/>
<feature type="region of interest" description="Disordered" evidence="1">
    <location>
        <begin position="1"/>
        <end position="22"/>
    </location>
</feature>
<dbReference type="Proteomes" id="UP000320762">
    <property type="component" value="Unassembled WGS sequence"/>
</dbReference>
<gene>
    <name evidence="2" type="ORF">BD626DRAFT_171643</name>
</gene>
<name>A0A550CR47_9AGAR</name>
<accession>A0A550CR47</accession>